<dbReference type="AlphaFoldDB" id="U2EF01"/>
<dbReference type="EMBL" id="AFNU02000002">
    <property type="protein sequence ID" value="ERJ13271.1"/>
    <property type="molecule type" value="Genomic_DNA"/>
</dbReference>
<proteinExistence type="predicted"/>
<name>U2EF01_9MOLU</name>
<keyword evidence="2" id="KW-1185">Reference proteome</keyword>
<accession>U2EF01</accession>
<comment type="caution">
    <text evidence="1">The sequence shown here is derived from an EMBL/GenBank/DDBJ whole genome shotgun (WGS) entry which is preliminary data.</text>
</comment>
<gene>
    <name evidence="1" type="ORF">HLPCO_000900</name>
</gene>
<dbReference type="OrthoDB" id="7069062at2"/>
<organism evidence="1 2">
    <name type="scientific">Haloplasma contractile SSD-17B</name>
    <dbReference type="NCBI Taxonomy" id="1033810"/>
    <lineage>
        <taxon>Bacteria</taxon>
        <taxon>Bacillati</taxon>
        <taxon>Mycoplasmatota</taxon>
        <taxon>Mollicutes</taxon>
        <taxon>Haloplasmatales</taxon>
        <taxon>Haloplasmataceae</taxon>
        <taxon>Haloplasma</taxon>
    </lineage>
</organism>
<reference evidence="1 2" key="2">
    <citation type="journal article" date="2013" name="PLoS ONE">
        <title>INDIGO - INtegrated Data Warehouse of MIcrobial GenOmes with Examples from the Red Sea Extremophiles.</title>
        <authorList>
            <person name="Alam I."/>
            <person name="Antunes A."/>
            <person name="Kamau A.A."/>
            <person name="Ba Alawi W."/>
            <person name="Kalkatawi M."/>
            <person name="Stingl U."/>
            <person name="Bajic V.B."/>
        </authorList>
    </citation>
    <scope>NUCLEOTIDE SEQUENCE [LARGE SCALE GENOMIC DNA]</scope>
    <source>
        <strain evidence="1 2">SSD-17B</strain>
    </source>
</reference>
<reference evidence="1 2" key="1">
    <citation type="journal article" date="2011" name="J. Bacteriol.">
        <title>Genome sequence of Haloplasma contractile, an unusual contractile bacterium from a deep-sea anoxic brine lake.</title>
        <authorList>
            <person name="Antunes A."/>
            <person name="Alam I."/>
            <person name="El Dorry H."/>
            <person name="Siam R."/>
            <person name="Robertson A."/>
            <person name="Bajic V.B."/>
            <person name="Stingl U."/>
        </authorList>
    </citation>
    <scope>NUCLEOTIDE SEQUENCE [LARGE SCALE GENOMIC DNA]</scope>
    <source>
        <strain evidence="1 2">SSD-17B</strain>
    </source>
</reference>
<sequence>MKDHYLKMTGIIMKSLTKLTPKQYQQLLDGKGRLVFEELEQKQKQEYTSKTDPTLLDQYKETLTSFESKNEAYRYLMKFKKKQLTDLAKHLDIRVLSNDTKAKLSKKIVDNQVGIKLRKKLFDTIKASDK</sequence>
<protein>
    <submittedName>
        <fullName evidence="1">Uncharacterized protein</fullName>
    </submittedName>
</protein>
<dbReference type="RefSeq" id="WP_008826719.1">
    <property type="nucleotide sequence ID" value="NZ_AFNU02000002.1"/>
</dbReference>
<evidence type="ECO:0000313" key="1">
    <source>
        <dbReference type="EMBL" id="ERJ13271.1"/>
    </source>
</evidence>
<dbReference type="InParanoid" id="U2EF01"/>
<evidence type="ECO:0000313" key="2">
    <source>
        <dbReference type="Proteomes" id="UP000005707"/>
    </source>
</evidence>
<dbReference type="Proteomes" id="UP000005707">
    <property type="component" value="Unassembled WGS sequence"/>
</dbReference>